<evidence type="ECO:0000313" key="1">
    <source>
        <dbReference type="EMBL" id="CAF1148843.1"/>
    </source>
</evidence>
<dbReference type="Gene3D" id="3.30.420.10">
    <property type="entry name" value="Ribonuclease H-like superfamily/Ribonuclease H"/>
    <property type="match status" value="1"/>
</dbReference>
<dbReference type="EMBL" id="CAJOBA010030097">
    <property type="protein sequence ID" value="CAF3953171.1"/>
    <property type="molecule type" value="Genomic_DNA"/>
</dbReference>
<proteinExistence type="predicted"/>
<dbReference type="AlphaFoldDB" id="A0A8S2MHB7"/>
<accession>A0A8S2MHB7</accession>
<protein>
    <submittedName>
        <fullName evidence="2">Uncharacterized protein</fullName>
    </submittedName>
</protein>
<comment type="caution">
    <text evidence="2">The sequence shown here is derived from an EMBL/GenBank/DDBJ whole genome shotgun (WGS) entry which is preliminary data.</text>
</comment>
<sequence>MNRKFLKVVMNQWITSRQYLFYLRSRSCHNKVAMIQTLRAGKCESVKQILHIPTTSAKYLSPLDNPLWHSIKQFIRNRHPLTVTDIPLLLSEAFYSLSKEEIKMLNESVA</sequence>
<dbReference type="Proteomes" id="UP000682733">
    <property type="component" value="Unassembled WGS sequence"/>
</dbReference>
<gene>
    <name evidence="1" type="ORF">OVA965_LOCUS21499</name>
    <name evidence="2" type="ORF">TMI583_LOCUS22157</name>
</gene>
<dbReference type="EMBL" id="CAJNOK010011803">
    <property type="protein sequence ID" value="CAF1148843.1"/>
    <property type="molecule type" value="Genomic_DNA"/>
</dbReference>
<dbReference type="Proteomes" id="UP000677228">
    <property type="component" value="Unassembled WGS sequence"/>
</dbReference>
<reference evidence="2" key="1">
    <citation type="submission" date="2021-02" db="EMBL/GenBank/DDBJ databases">
        <authorList>
            <person name="Nowell W R."/>
        </authorList>
    </citation>
    <scope>NUCLEOTIDE SEQUENCE</scope>
</reference>
<dbReference type="InterPro" id="IPR036397">
    <property type="entry name" value="RNaseH_sf"/>
</dbReference>
<name>A0A8S2MHB7_9BILA</name>
<dbReference type="GO" id="GO:0003676">
    <property type="term" value="F:nucleic acid binding"/>
    <property type="evidence" value="ECO:0007669"/>
    <property type="project" value="InterPro"/>
</dbReference>
<evidence type="ECO:0000313" key="2">
    <source>
        <dbReference type="EMBL" id="CAF3953171.1"/>
    </source>
</evidence>
<organism evidence="2 3">
    <name type="scientific">Didymodactylos carnosus</name>
    <dbReference type="NCBI Taxonomy" id="1234261"/>
    <lineage>
        <taxon>Eukaryota</taxon>
        <taxon>Metazoa</taxon>
        <taxon>Spiralia</taxon>
        <taxon>Gnathifera</taxon>
        <taxon>Rotifera</taxon>
        <taxon>Eurotatoria</taxon>
        <taxon>Bdelloidea</taxon>
        <taxon>Philodinida</taxon>
        <taxon>Philodinidae</taxon>
        <taxon>Didymodactylos</taxon>
    </lineage>
</organism>
<evidence type="ECO:0000313" key="3">
    <source>
        <dbReference type="Proteomes" id="UP000682733"/>
    </source>
</evidence>